<comment type="caution">
    <text evidence="1">The sequence shown here is derived from an EMBL/GenBank/DDBJ whole genome shotgun (WGS) entry which is preliminary data.</text>
</comment>
<protein>
    <submittedName>
        <fullName evidence="1">Uncharacterized protein</fullName>
    </submittedName>
</protein>
<reference evidence="2" key="1">
    <citation type="journal article" date="2019" name="Int. J. Syst. Evol. Microbiol.">
        <title>The Global Catalogue of Microorganisms (GCM) 10K type strain sequencing project: providing services to taxonomists for standard genome sequencing and annotation.</title>
        <authorList>
            <consortium name="The Broad Institute Genomics Platform"/>
            <consortium name="The Broad Institute Genome Sequencing Center for Infectious Disease"/>
            <person name="Wu L."/>
            <person name="Ma J."/>
        </authorList>
    </citation>
    <scope>NUCLEOTIDE SEQUENCE [LARGE SCALE GENOMIC DNA]</scope>
    <source>
        <strain evidence="2">CCUG 59778</strain>
    </source>
</reference>
<dbReference type="RefSeq" id="WP_378248524.1">
    <property type="nucleotide sequence ID" value="NZ_JBHSKF010000007.1"/>
</dbReference>
<gene>
    <name evidence="1" type="ORF">ACFPM7_16590</name>
</gene>
<keyword evidence="2" id="KW-1185">Reference proteome</keyword>
<dbReference type="EMBL" id="JBHSKF010000007">
    <property type="protein sequence ID" value="MFC5288680.1"/>
    <property type="molecule type" value="Genomic_DNA"/>
</dbReference>
<dbReference type="Proteomes" id="UP001596157">
    <property type="component" value="Unassembled WGS sequence"/>
</dbReference>
<evidence type="ECO:0000313" key="2">
    <source>
        <dbReference type="Proteomes" id="UP001596157"/>
    </source>
</evidence>
<evidence type="ECO:0000313" key="1">
    <source>
        <dbReference type="EMBL" id="MFC5288680.1"/>
    </source>
</evidence>
<dbReference type="InterPro" id="IPR000415">
    <property type="entry name" value="Nitroreductase-like"/>
</dbReference>
<organism evidence="1 2">
    <name type="scientific">Actinokineospora guangxiensis</name>
    <dbReference type="NCBI Taxonomy" id="1490288"/>
    <lineage>
        <taxon>Bacteria</taxon>
        <taxon>Bacillati</taxon>
        <taxon>Actinomycetota</taxon>
        <taxon>Actinomycetes</taxon>
        <taxon>Pseudonocardiales</taxon>
        <taxon>Pseudonocardiaceae</taxon>
        <taxon>Actinokineospora</taxon>
    </lineage>
</organism>
<dbReference type="Gene3D" id="3.40.109.10">
    <property type="entry name" value="NADH Oxidase"/>
    <property type="match status" value="1"/>
</dbReference>
<proteinExistence type="predicted"/>
<name>A0ABW0ET45_9PSEU</name>
<accession>A0ABW0ET45</accession>
<sequence length="382" mass="39295">MTAADRVEATLAEVYAQGVGKRVAPGPAPARAAVPGARVPLAALAGSGPFGAAVADVLVDVLTPLRWEPLNPFNDHRGYPSPRATYLVDVHLVTDGGRWPVDPPRRALLGASAPALDDVVVLAVEGHPERLSVGYGDLAAALAELETGHLLAALAERADQYGLAVESHVDGLLVRWSGAPGHPGPVPRRSSGLGPRGLHADPRPLPAATARAVIAAAVSAVPGSPSAGAPLRVAVGIGNVTGIPDGWYRGGDSRLLRPAPAMAEAQAGFGYPRSTIDVAGMNLAVVITADVAGEVREHGAEAYPRLLRAAGAAVQHAATAAAERGMFCRPVRSVSEPALESACEAPPEHDLLYVALAGRTRVVGFDYDLRPLARSPQPGTTR</sequence>